<evidence type="ECO:0000313" key="1">
    <source>
        <dbReference type="EMBL" id="KAF0974129.1"/>
    </source>
</evidence>
<gene>
    <name evidence="1" type="ORF">FDP41_006739</name>
</gene>
<dbReference type="AlphaFoldDB" id="A0A6A5BMJ8"/>
<dbReference type="VEuPathDB" id="AmoebaDB:NF0064840"/>
<dbReference type="OrthoDB" id="10521086at2759"/>
<organism evidence="1 2">
    <name type="scientific">Naegleria fowleri</name>
    <name type="common">Brain eating amoeba</name>
    <dbReference type="NCBI Taxonomy" id="5763"/>
    <lineage>
        <taxon>Eukaryota</taxon>
        <taxon>Discoba</taxon>
        <taxon>Heterolobosea</taxon>
        <taxon>Tetramitia</taxon>
        <taxon>Eutetramitia</taxon>
        <taxon>Vahlkampfiidae</taxon>
        <taxon>Naegleria</taxon>
    </lineage>
</organism>
<keyword evidence="2" id="KW-1185">Reference proteome</keyword>
<dbReference type="EMBL" id="VFQX01000053">
    <property type="protein sequence ID" value="KAF0974129.1"/>
    <property type="molecule type" value="Genomic_DNA"/>
</dbReference>
<proteinExistence type="predicted"/>
<dbReference type="VEuPathDB" id="AmoebaDB:FDP41_006739"/>
<dbReference type="VEuPathDB" id="AmoebaDB:NfTy_074910"/>
<dbReference type="Proteomes" id="UP000444721">
    <property type="component" value="Unassembled WGS sequence"/>
</dbReference>
<dbReference type="OMA" id="NNKNKGH"/>
<protein>
    <submittedName>
        <fullName evidence="1">Uncharacterized protein</fullName>
    </submittedName>
</protein>
<dbReference type="RefSeq" id="XP_044558842.1">
    <property type="nucleotide sequence ID" value="XM_044710406.1"/>
</dbReference>
<evidence type="ECO:0000313" key="2">
    <source>
        <dbReference type="Proteomes" id="UP000444721"/>
    </source>
</evidence>
<dbReference type="GeneID" id="68113957"/>
<sequence>MNNTSPPNCLVSEAIRIGCYLNLSNLKSFMLVSKSICEELNSATSEEKLWKFHYERLSVLDKKLSGSLLSRNHDEKLFKIKLQQLVLSIKFDKMKSIFSSKKGQYILLQDVEFPSNSNSLERNSLQLIDHLNNFLYFNNKNKGHGDRILKCLITIIRALISMSEYHDAQKLLSIYQKVVNKFISLFSSDFYGSIFDFTPKHKPKSAVKAKALNHVIELEKTIGHDVIIFLLTTEETIYALNNYKAVLFVNFLDLAQQNGDHELIESCLLHVLQHWKNKSNPIFNMVKTKISSDHPEIIRNEFIEKQ</sequence>
<accession>A0A6A5BMJ8</accession>
<comment type="caution">
    <text evidence="1">The sequence shown here is derived from an EMBL/GenBank/DDBJ whole genome shotgun (WGS) entry which is preliminary data.</text>
</comment>
<name>A0A6A5BMJ8_NAEFO</name>
<reference evidence="1 2" key="1">
    <citation type="journal article" date="2019" name="Sci. Rep.">
        <title>Nanopore sequencing improves the draft genome of the human pathogenic amoeba Naegleria fowleri.</title>
        <authorList>
            <person name="Liechti N."/>
            <person name="Schurch N."/>
            <person name="Bruggmann R."/>
            <person name="Wittwer M."/>
        </authorList>
    </citation>
    <scope>NUCLEOTIDE SEQUENCE [LARGE SCALE GENOMIC DNA]</scope>
    <source>
        <strain evidence="1 2">ATCC 30894</strain>
    </source>
</reference>